<keyword evidence="3" id="KW-1185">Reference proteome</keyword>
<feature type="signal peptide" evidence="1">
    <location>
        <begin position="1"/>
        <end position="17"/>
    </location>
</feature>
<feature type="chain" id="PRO_5041353406" description="Secreted protein" evidence="1">
    <location>
        <begin position="18"/>
        <end position="93"/>
    </location>
</feature>
<gene>
    <name evidence="2" type="ORF">MSPICULIGERA_LOCUS14975</name>
</gene>
<evidence type="ECO:0000313" key="3">
    <source>
        <dbReference type="Proteomes" id="UP001177023"/>
    </source>
</evidence>
<evidence type="ECO:0000313" key="2">
    <source>
        <dbReference type="EMBL" id="CAJ0576687.1"/>
    </source>
</evidence>
<dbReference type="AlphaFoldDB" id="A0AA36CZF4"/>
<evidence type="ECO:0008006" key="4">
    <source>
        <dbReference type="Google" id="ProtNLM"/>
    </source>
</evidence>
<dbReference type="Proteomes" id="UP001177023">
    <property type="component" value="Unassembled WGS sequence"/>
</dbReference>
<dbReference type="EMBL" id="CATQJA010002645">
    <property type="protein sequence ID" value="CAJ0576687.1"/>
    <property type="molecule type" value="Genomic_DNA"/>
</dbReference>
<evidence type="ECO:0000256" key="1">
    <source>
        <dbReference type="SAM" id="SignalP"/>
    </source>
</evidence>
<sequence>MVRHLLLVIFLVQVALATAGGSNADQCDTNQCKQLDGGGIMYECFCSNCDNTTNTCTATTKTLHPADGQDDLERLPKHVLNWTARKMGSEKGT</sequence>
<comment type="caution">
    <text evidence="2">The sequence shown here is derived from an EMBL/GenBank/DDBJ whole genome shotgun (WGS) entry which is preliminary data.</text>
</comment>
<feature type="non-terminal residue" evidence="2">
    <location>
        <position position="93"/>
    </location>
</feature>
<keyword evidence="1" id="KW-0732">Signal</keyword>
<organism evidence="2 3">
    <name type="scientific">Mesorhabditis spiculigera</name>
    <dbReference type="NCBI Taxonomy" id="96644"/>
    <lineage>
        <taxon>Eukaryota</taxon>
        <taxon>Metazoa</taxon>
        <taxon>Ecdysozoa</taxon>
        <taxon>Nematoda</taxon>
        <taxon>Chromadorea</taxon>
        <taxon>Rhabditida</taxon>
        <taxon>Rhabditina</taxon>
        <taxon>Rhabditomorpha</taxon>
        <taxon>Rhabditoidea</taxon>
        <taxon>Rhabditidae</taxon>
        <taxon>Mesorhabditinae</taxon>
        <taxon>Mesorhabditis</taxon>
    </lineage>
</organism>
<name>A0AA36CZF4_9BILA</name>
<protein>
    <recommendedName>
        <fullName evidence="4">Secreted protein</fullName>
    </recommendedName>
</protein>
<reference evidence="2" key="1">
    <citation type="submission" date="2023-06" db="EMBL/GenBank/DDBJ databases">
        <authorList>
            <person name="Delattre M."/>
        </authorList>
    </citation>
    <scope>NUCLEOTIDE SEQUENCE</scope>
    <source>
        <strain evidence="2">AF72</strain>
    </source>
</reference>
<proteinExistence type="predicted"/>
<accession>A0AA36CZF4</accession>